<protein>
    <submittedName>
        <fullName evidence="1">Uncharacterized protein</fullName>
    </submittedName>
</protein>
<dbReference type="AlphaFoldDB" id="D5V3P0"/>
<evidence type="ECO:0000313" key="2">
    <source>
        <dbReference type="Proteomes" id="UP000000939"/>
    </source>
</evidence>
<keyword evidence="2" id="KW-1185">Reference proteome</keyword>
<evidence type="ECO:0000313" key="1">
    <source>
        <dbReference type="EMBL" id="ADG91751.1"/>
    </source>
</evidence>
<name>D5V3P0_ARCNC</name>
<proteinExistence type="predicted"/>
<dbReference type="Proteomes" id="UP000000939">
    <property type="component" value="Chromosome"/>
</dbReference>
<dbReference type="OrthoDB" id="5344536at2"/>
<reference evidence="1 2" key="1">
    <citation type="journal article" date="2010" name="Stand. Genomic Sci.">
        <title>Complete genome sequence of Arcobacter nitrofigilis type strain (CI).</title>
        <authorList>
            <person name="Pati A."/>
            <person name="Gronow S."/>
            <person name="Lapidus A."/>
            <person name="Copeland A."/>
            <person name="Glavina Del Rio T."/>
            <person name="Nolan M."/>
            <person name="Lucas S."/>
            <person name="Tice H."/>
            <person name="Cheng J.F."/>
            <person name="Han C."/>
            <person name="Chertkov O."/>
            <person name="Bruce D."/>
            <person name="Tapia R."/>
            <person name="Goodwin L."/>
            <person name="Pitluck S."/>
            <person name="Liolios K."/>
            <person name="Ivanova N."/>
            <person name="Mavromatis K."/>
            <person name="Chen A."/>
            <person name="Palaniappan K."/>
            <person name="Land M."/>
            <person name="Hauser L."/>
            <person name="Chang Y.J."/>
            <person name="Jeffries C.D."/>
            <person name="Detter J.C."/>
            <person name="Rohde M."/>
            <person name="Goker M."/>
            <person name="Bristow J."/>
            <person name="Eisen J.A."/>
            <person name="Markowitz V."/>
            <person name="Hugenholtz P."/>
            <person name="Klenk H.P."/>
            <person name="Kyrpides N.C."/>
        </authorList>
    </citation>
    <scope>NUCLEOTIDE SEQUENCE [LARGE SCALE GENOMIC DNA]</scope>
    <source>
        <strain evidence="2">ATCC 33309 / DSM 7299 / CCUG 15893 / LMG 7604 / NCTC 12251 / CI</strain>
    </source>
</reference>
<dbReference type="RefSeq" id="WP_013133896.1">
    <property type="nucleotide sequence ID" value="NC_014166.1"/>
</dbReference>
<dbReference type="EMBL" id="CP001999">
    <property type="protein sequence ID" value="ADG91751.1"/>
    <property type="molecule type" value="Genomic_DNA"/>
</dbReference>
<dbReference type="HOGENOM" id="CLU_2393465_0_0_7"/>
<dbReference type="KEGG" id="ant:Arnit_0081"/>
<gene>
    <name evidence="1" type="ordered locus">Arnit_0081</name>
</gene>
<sequence length="93" mass="10597">MKNNPKIILLKGNGPISINNELLELYPVTTCHGAIGFPLKSLRADNVYIVNSLDEFWQIEKTIKEKPCCFVYAYENLEKEDLSKIHALDMISV</sequence>
<accession>D5V3P0</accession>
<organism evidence="1 2">
    <name type="scientific">Arcobacter nitrofigilis (strain ATCC 33309 / DSM 7299 / CCUG 15893 / LMG 7604 / NCTC 12251 / CI)</name>
    <name type="common">Campylobacter nitrofigilis</name>
    <dbReference type="NCBI Taxonomy" id="572480"/>
    <lineage>
        <taxon>Bacteria</taxon>
        <taxon>Pseudomonadati</taxon>
        <taxon>Campylobacterota</taxon>
        <taxon>Epsilonproteobacteria</taxon>
        <taxon>Campylobacterales</taxon>
        <taxon>Arcobacteraceae</taxon>
        <taxon>Arcobacter</taxon>
    </lineage>
</organism>
<dbReference type="STRING" id="572480.Arnit_0081"/>
<dbReference type="eggNOG" id="ENOG5031ACT">
    <property type="taxonomic scope" value="Bacteria"/>
</dbReference>